<evidence type="ECO:0000256" key="3">
    <source>
        <dbReference type="ARBA" id="ARBA00022723"/>
    </source>
</evidence>
<dbReference type="GO" id="GO:0046872">
    <property type="term" value="F:metal ion binding"/>
    <property type="evidence" value="ECO:0007669"/>
    <property type="project" value="UniProtKB-KW"/>
</dbReference>
<dbReference type="AlphaFoldDB" id="A0AAC9J329"/>
<protein>
    <submittedName>
        <fullName evidence="7">NUDIX hydrolase</fullName>
    </submittedName>
</protein>
<reference evidence="7 8" key="1">
    <citation type="submission" date="2016-11" db="EMBL/GenBank/DDBJ databases">
        <title>Complete genome sequencing of Virgibacillus halodenitrificans PDB-F2.</title>
        <authorList>
            <person name="Sun Z."/>
            <person name="Zhou Y."/>
            <person name="Li H."/>
        </authorList>
    </citation>
    <scope>NUCLEOTIDE SEQUENCE [LARGE SCALE GENOMIC DNA]</scope>
    <source>
        <strain evidence="7 8">PDB-F2</strain>
    </source>
</reference>
<sequence>MQRVTNCILIKNNHILLMKKPRRGWYAIPGGKMELGESIKESVIREYQEETALTLIDPELMGSFTFTIHKGKEVIQEWMMFTFVCEKYEGNLIEFCREGELEWVPTEKVKYLPMAEGDRKIFQHVLNSSSMLYGSFSYTEDYELINLRLDPIVN</sequence>
<dbReference type="InterPro" id="IPR015797">
    <property type="entry name" value="NUDIX_hydrolase-like_dom_sf"/>
</dbReference>
<comment type="similarity">
    <text evidence="2">Belongs to the Nudix hydrolase family.</text>
</comment>
<feature type="domain" description="Nudix hydrolase" evidence="6">
    <location>
        <begin position="1"/>
        <end position="127"/>
    </location>
</feature>
<dbReference type="Proteomes" id="UP000182945">
    <property type="component" value="Chromosome"/>
</dbReference>
<dbReference type="InterPro" id="IPR000086">
    <property type="entry name" value="NUDIX_hydrolase_dom"/>
</dbReference>
<dbReference type="GeneID" id="71515378"/>
<dbReference type="Gene3D" id="3.90.79.10">
    <property type="entry name" value="Nucleoside Triphosphate Pyrophosphohydrolase"/>
    <property type="match status" value="1"/>
</dbReference>
<dbReference type="PANTHER" id="PTHR43758:SF2">
    <property type="entry name" value="OXIDIZED PURINE NUCLEOSIDE TRIPHOSPHATE HYDROLASE"/>
    <property type="match status" value="1"/>
</dbReference>
<evidence type="ECO:0000256" key="4">
    <source>
        <dbReference type="ARBA" id="ARBA00022801"/>
    </source>
</evidence>
<evidence type="ECO:0000313" key="7">
    <source>
        <dbReference type="EMBL" id="APC50267.1"/>
    </source>
</evidence>
<dbReference type="KEGG" id="vhl:BME96_13285"/>
<evidence type="ECO:0000256" key="5">
    <source>
        <dbReference type="ARBA" id="ARBA00022842"/>
    </source>
</evidence>
<gene>
    <name evidence="7" type="ORF">BME96_13285</name>
</gene>
<accession>A0AAC9J329</accession>
<dbReference type="Pfam" id="PF00293">
    <property type="entry name" value="NUDIX"/>
    <property type="match status" value="1"/>
</dbReference>
<evidence type="ECO:0000259" key="6">
    <source>
        <dbReference type="PROSITE" id="PS51462"/>
    </source>
</evidence>
<keyword evidence="5" id="KW-0460">Magnesium</keyword>
<evidence type="ECO:0000313" key="8">
    <source>
        <dbReference type="Proteomes" id="UP000182945"/>
    </source>
</evidence>
<comment type="cofactor">
    <cofactor evidence="1">
        <name>Mg(2+)</name>
        <dbReference type="ChEBI" id="CHEBI:18420"/>
    </cofactor>
</comment>
<dbReference type="PANTHER" id="PTHR43758">
    <property type="entry name" value="7,8-DIHYDRO-8-OXOGUANINE TRIPHOSPHATASE"/>
    <property type="match status" value="1"/>
</dbReference>
<dbReference type="EMBL" id="CP017962">
    <property type="protein sequence ID" value="APC50267.1"/>
    <property type="molecule type" value="Genomic_DNA"/>
</dbReference>
<keyword evidence="3" id="KW-0479">Metal-binding</keyword>
<dbReference type="PROSITE" id="PS51462">
    <property type="entry name" value="NUDIX"/>
    <property type="match status" value="1"/>
</dbReference>
<organism evidence="7 8">
    <name type="scientific">Virgibacillus halodenitrificans</name>
    <name type="common">Bacillus halodenitrificans</name>
    <dbReference type="NCBI Taxonomy" id="1482"/>
    <lineage>
        <taxon>Bacteria</taxon>
        <taxon>Bacillati</taxon>
        <taxon>Bacillota</taxon>
        <taxon>Bacilli</taxon>
        <taxon>Bacillales</taxon>
        <taxon>Bacillaceae</taxon>
        <taxon>Virgibacillus</taxon>
    </lineage>
</organism>
<proteinExistence type="inferred from homology"/>
<dbReference type="GO" id="GO:0005737">
    <property type="term" value="C:cytoplasm"/>
    <property type="evidence" value="ECO:0007669"/>
    <property type="project" value="TreeGrafter"/>
</dbReference>
<dbReference type="GO" id="GO:0016818">
    <property type="term" value="F:hydrolase activity, acting on acid anhydrides, in phosphorus-containing anhydrides"/>
    <property type="evidence" value="ECO:0007669"/>
    <property type="project" value="TreeGrafter"/>
</dbReference>
<evidence type="ECO:0000256" key="2">
    <source>
        <dbReference type="ARBA" id="ARBA00005582"/>
    </source>
</evidence>
<keyword evidence="4 7" id="KW-0378">Hydrolase</keyword>
<dbReference type="SUPFAM" id="SSF55811">
    <property type="entry name" value="Nudix"/>
    <property type="match status" value="1"/>
</dbReference>
<dbReference type="CDD" id="cd18886">
    <property type="entry name" value="NUDIX_MutT_Nudt1"/>
    <property type="match status" value="1"/>
</dbReference>
<evidence type="ECO:0000256" key="1">
    <source>
        <dbReference type="ARBA" id="ARBA00001946"/>
    </source>
</evidence>
<name>A0AAC9J329_VIRHA</name>
<dbReference type="RefSeq" id="WP_071650008.1">
    <property type="nucleotide sequence ID" value="NZ_CP017962.1"/>
</dbReference>